<name>A0A3S5GY83_SORCE</name>
<dbReference type="Pfam" id="PF00378">
    <property type="entry name" value="ECH_1"/>
    <property type="match status" value="1"/>
</dbReference>
<reference evidence="1" key="1">
    <citation type="journal article" date="2018" name="J. Ind. Microbiol. Biotechnol.">
        <title>Genome mining reveals uncommon alkylpyrones as type III PKS products from myxobacteria.</title>
        <authorList>
            <person name="Hug J.J."/>
            <person name="Panter F."/>
            <person name="Krug D."/>
            <person name="Muller R."/>
        </authorList>
    </citation>
    <scope>NUCLEOTIDE SEQUENCE</scope>
    <source>
        <strain evidence="1">So ce1128</strain>
    </source>
</reference>
<dbReference type="AlphaFoldDB" id="A0A3S5GY83"/>
<dbReference type="PANTHER" id="PTHR11941">
    <property type="entry name" value="ENOYL-COA HYDRATASE-RELATED"/>
    <property type="match status" value="1"/>
</dbReference>
<dbReference type="EMBL" id="MH908920">
    <property type="protein sequence ID" value="AYM54258.1"/>
    <property type="molecule type" value="Genomic_DNA"/>
</dbReference>
<proteinExistence type="predicted"/>
<dbReference type="InterPro" id="IPR029045">
    <property type="entry name" value="ClpP/crotonase-like_dom_sf"/>
</dbReference>
<dbReference type="PANTHER" id="PTHR11941:SF54">
    <property type="entry name" value="ENOYL-COA HYDRATASE, MITOCHONDRIAL"/>
    <property type="match status" value="1"/>
</dbReference>
<dbReference type="GO" id="GO:0003824">
    <property type="term" value="F:catalytic activity"/>
    <property type="evidence" value="ECO:0007669"/>
    <property type="project" value="UniProtKB-ARBA"/>
</dbReference>
<dbReference type="Gene3D" id="1.20.58.1300">
    <property type="match status" value="1"/>
</dbReference>
<accession>A0A3S5GY83</accession>
<dbReference type="InterPro" id="IPR053482">
    <property type="entry name" value="DPA-CoA_Dioxygenase"/>
</dbReference>
<dbReference type="CDD" id="cd06558">
    <property type="entry name" value="crotonase-like"/>
    <property type="match status" value="1"/>
</dbReference>
<dbReference type="Gene3D" id="3.90.226.10">
    <property type="entry name" value="2-enoyl-CoA Hydratase, Chain A, domain 1"/>
    <property type="match status" value="1"/>
</dbReference>
<dbReference type="GO" id="GO:0006635">
    <property type="term" value="P:fatty acid beta-oxidation"/>
    <property type="evidence" value="ECO:0007669"/>
    <property type="project" value="TreeGrafter"/>
</dbReference>
<dbReference type="NCBIfam" id="NF042432">
    <property type="entry name" value="DHPACoAdixog_DpgC"/>
    <property type="match status" value="1"/>
</dbReference>
<evidence type="ECO:0000313" key="1">
    <source>
        <dbReference type="EMBL" id="AYM54258.1"/>
    </source>
</evidence>
<dbReference type="InterPro" id="IPR001753">
    <property type="entry name" value="Enoyl-CoA_hydra/iso"/>
</dbReference>
<sequence>MTTDTSRVQPWLASEPTLGAMLDEDAAALARHAASGDALLAALPEKPKRDEQQQRLAEQIFQSCRRLRSRFIHLHADEAYALLTAGRAEHHRLSELVFAAAERFPGLVPTRAQMEAEREHVQAHKDGREIDQGIFFRGLLRSPAASAHLADAMLLPSARARRLLDELGRTGKLDLGSVVIERREHVAHLTVNNPQCLNAEDDGLIDDMETAVDLALLDERVRVGVLRGGVMSHPRYQGKRVFSAGINLADLQAGRISFVGFLLRRELGHISKLVHGLLVNPAADALPARTVQKPWIAAVDSFAIGGGMQLLLVFDKVIAADDAYFTLPAAQEGIVPGAGNFRLGRMVGSRLARRIILSGKKILATDPEARLLCDDVVPATEIDALIEVAARDLDNPAVVANRRMLNLAEEPPDRFREYMAEFAYIQATRLYSQDVLDKVGRWSRSRAGA</sequence>
<dbReference type="SUPFAM" id="SSF52096">
    <property type="entry name" value="ClpP/crotonase"/>
    <property type="match status" value="1"/>
</dbReference>
<protein>
    <submittedName>
        <fullName evidence="1">Enoyl-CoA hydratase</fullName>
    </submittedName>
</protein>
<organism evidence="1">
    <name type="scientific">Sorangium cellulosum</name>
    <name type="common">Polyangium cellulosum</name>
    <dbReference type="NCBI Taxonomy" id="56"/>
    <lineage>
        <taxon>Bacteria</taxon>
        <taxon>Pseudomonadati</taxon>
        <taxon>Myxococcota</taxon>
        <taxon>Polyangia</taxon>
        <taxon>Polyangiales</taxon>
        <taxon>Polyangiaceae</taxon>
        <taxon>Sorangium</taxon>
    </lineage>
</organism>